<dbReference type="Proteomes" id="UP001235269">
    <property type="component" value="Unassembled WGS sequence"/>
</dbReference>
<evidence type="ECO:0000313" key="1">
    <source>
        <dbReference type="EMBL" id="MDQ0454850.1"/>
    </source>
</evidence>
<gene>
    <name evidence="1" type="ORF">QO005_001177</name>
</gene>
<comment type="caution">
    <text evidence="1">The sequence shown here is derived from an EMBL/GenBank/DDBJ whole genome shotgun (WGS) entry which is preliminary data.</text>
</comment>
<sequence>MIPLKIAPTLFREMPEARLHTKGSRASFAAIAFLPVEDFP</sequence>
<keyword evidence="2" id="KW-1185">Reference proteome</keyword>
<reference evidence="1 2" key="1">
    <citation type="submission" date="2023-07" db="EMBL/GenBank/DDBJ databases">
        <title>Genomic Encyclopedia of Type Strains, Phase IV (KMG-IV): sequencing the most valuable type-strain genomes for metagenomic binning, comparative biology and taxonomic classification.</title>
        <authorList>
            <person name="Goeker M."/>
        </authorList>
    </citation>
    <scope>NUCLEOTIDE SEQUENCE [LARGE SCALE GENOMIC DNA]</scope>
    <source>
        <strain evidence="1 2">DSM 100301</strain>
    </source>
</reference>
<name>A0ABU0IBJ6_9HYPH</name>
<dbReference type="EMBL" id="JAUSWH010000002">
    <property type="protein sequence ID" value="MDQ0454850.1"/>
    <property type="molecule type" value="Genomic_DNA"/>
</dbReference>
<accession>A0ABU0IBJ6</accession>
<protein>
    <submittedName>
        <fullName evidence="1">Uncharacterized protein</fullName>
    </submittedName>
</protein>
<proteinExistence type="predicted"/>
<evidence type="ECO:0000313" key="2">
    <source>
        <dbReference type="Proteomes" id="UP001235269"/>
    </source>
</evidence>
<organism evidence="1 2">
    <name type="scientific">Rhizobium paknamense</name>
    <dbReference type="NCBI Taxonomy" id="1206817"/>
    <lineage>
        <taxon>Bacteria</taxon>
        <taxon>Pseudomonadati</taxon>
        <taxon>Pseudomonadota</taxon>
        <taxon>Alphaproteobacteria</taxon>
        <taxon>Hyphomicrobiales</taxon>
        <taxon>Rhizobiaceae</taxon>
        <taxon>Rhizobium/Agrobacterium group</taxon>
        <taxon>Rhizobium</taxon>
    </lineage>
</organism>